<sequence length="57" mass="6205">MVFIYIFAVIQLITNTKSRISSRDNSLPEEGMPVGKISDEVPRGWDNGVSAANPIGL</sequence>
<dbReference type="AlphaFoldDB" id="A0A5B0PK90"/>
<reference evidence="2 3" key="1">
    <citation type="submission" date="2019-05" db="EMBL/GenBank/DDBJ databases">
        <title>Emergence of the Ug99 lineage of the wheat stem rust pathogen through somatic hybridization.</title>
        <authorList>
            <person name="Li F."/>
            <person name="Upadhyaya N.M."/>
            <person name="Sperschneider J."/>
            <person name="Matny O."/>
            <person name="Nguyen-Phuc H."/>
            <person name="Mago R."/>
            <person name="Raley C."/>
            <person name="Miller M.E."/>
            <person name="Silverstein K.A.T."/>
            <person name="Henningsen E."/>
            <person name="Hirsch C.D."/>
            <person name="Visser B."/>
            <person name="Pretorius Z.A."/>
            <person name="Steffenson B.J."/>
            <person name="Schwessinger B."/>
            <person name="Dodds P.N."/>
            <person name="Figueroa M."/>
        </authorList>
    </citation>
    <scope>NUCLEOTIDE SEQUENCE [LARGE SCALE GENOMIC DNA]</scope>
    <source>
        <strain evidence="2">21-0</strain>
    </source>
</reference>
<proteinExistence type="predicted"/>
<gene>
    <name evidence="2" type="ORF">PGT21_010626</name>
</gene>
<dbReference type="EMBL" id="VSWC01000053">
    <property type="protein sequence ID" value="KAA1101192.1"/>
    <property type="molecule type" value="Genomic_DNA"/>
</dbReference>
<dbReference type="Proteomes" id="UP000324748">
    <property type="component" value="Unassembled WGS sequence"/>
</dbReference>
<evidence type="ECO:0000256" key="1">
    <source>
        <dbReference type="SAM" id="MobiDB-lite"/>
    </source>
</evidence>
<evidence type="ECO:0000313" key="2">
    <source>
        <dbReference type="EMBL" id="KAA1101192.1"/>
    </source>
</evidence>
<name>A0A5B0PK90_PUCGR</name>
<feature type="region of interest" description="Disordered" evidence="1">
    <location>
        <begin position="21"/>
        <end position="41"/>
    </location>
</feature>
<evidence type="ECO:0000313" key="3">
    <source>
        <dbReference type="Proteomes" id="UP000324748"/>
    </source>
</evidence>
<comment type="caution">
    <text evidence="2">The sequence shown here is derived from an EMBL/GenBank/DDBJ whole genome shotgun (WGS) entry which is preliminary data.</text>
</comment>
<keyword evidence="3" id="KW-1185">Reference proteome</keyword>
<organism evidence="2 3">
    <name type="scientific">Puccinia graminis f. sp. tritici</name>
    <dbReference type="NCBI Taxonomy" id="56615"/>
    <lineage>
        <taxon>Eukaryota</taxon>
        <taxon>Fungi</taxon>
        <taxon>Dikarya</taxon>
        <taxon>Basidiomycota</taxon>
        <taxon>Pucciniomycotina</taxon>
        <taxon>Pucciniomycetes</taxon>
        <taxon>Pucciniales</taxon>
        <taxon>Pucciniaceae</taxon>
        <taxon>Puccinia</taxon>
    </lineage>
</organism>
<accession>A0A5B0PK90</accession>
<protein>
    <submittedName>
        <fullName evidence="2">Uncharacterized protein</fullName>
    </submittedName>
</protein>